<dbReference type="GeneID" id="68903949"/>
<evidence type="ECO:0000313" key="1">
    <source>
        <dbReference type="EMBL" id="AKB51074.1"/>
    </source>
</evidence>
<dbReference type="Gene3D" id="3.40.50.300">
    <property type="entry name" value="P-loop containing nucleotide triphosphate hydrolases"/>
    <property type="match status" value="1"/>
</dbReference>
<protein>
    <submittedName>
        <fullName evidence="1">Nickel insertion protein</fullName>
    </submittedName>
</protein>
<dbReference type="AlphaFoldDB" id="A0A0E3QM83"/>
<organism evidence="1 2">
    <name type="scientific">Methanosarcina barkeri str. Wiesmoor</name>
    <dbReference type="NCBI Taxonomy" id="1434109"/>
    <lineage>
        <taxon>Archaea</taxon>
        <taxon>Methanobacteriati</taxon>
        <taxon>Methanobacteriota</taxon>
        <taxon>Stenosarchaea group</taxon>
        <taxon>Methanomicrobia</taxon>
        <taxon>Methanosarcinales</taxon>
        <taxon>Methanosarcinaceae</taxon>
        <taxon>Methanosarcina</taxon>
    </lineage>
</organism>
<dbReference type="InterPro" id="IPR027417">
    <property type="entry name" value="P-loop_NTPase"/>
</dbReference>
<reference evidence="1 2" key="1">
    <citation type="submission" date="2014-07" db="EMBL/GenBank/DDBJ databases">
        <title>Methanogenic archaea and the global carbon cycle.</title>
        <authorList>
            <person name="Henriksen J.R."/>
            <person name="Luke J."/>
            <person name="Reinhart S."/>
            <person name="Benedict M.N."/>
            <person name="Youngblut N.D."/>
            <person name="Metcalf M.E."/>
            <person name="Whitaker R.J."/>
            <person name="Metcalf W.W."/>
        </authorList>
    </citation>
    <scope>NUCLEOTIDE SEQUENCE [LARGE SCALE GENOMIC DNA]</scope>
    <source>
        <strain evidence="1 2">Wiesmoor</strain>
    </source>
</reference>
<dbReference type="KEGG" id="mbw:MSBRW_1821"/>
<dbReference type="Proteomes" id="UP000033038">
    <property type="component" value="Chromosome"/>
</dbReference>
<dbReference type="RefSeq" id="WP_011307855.1">
    <property type="nucleotide sequence ID" value="NZ_CP009526.1"/>
</dbReference>
<evidence type="ECO:0000313" key="2">
    <source>
        <dbReference type="Proteomes" id="UP000033038"/>
    </source>
</evidence>
<proteinExistence type="predicted"/>
<dbReference type="PATRIC" id="fig|1434109.4.peg.2307"/>
<gene>
    <name evidence="1" type="ORF">MSBRW_1821</name>
</gene>
<accession>A0A0E3QM83</accession>
<sequence length="88" mass="9916">MQAAPSWDSVSFFEDEIGFADIPAVFLLKNGKIKLIAIGKIHEVSEGCACSMEMLVKEFIEKLKLNHDEVIIVDTKAKLRTFICRSEK</sequence>
<dbReference type="HOGENOM" id="CLU_2461750_0_0_2"/>
<dbReference type="EMBL" id="CP009526">
    <property type="protein sequence ID" value="AKB51074.1"/>
    <property type="molecule type" value="Genomic_DNA"/>
</dbReference>
<name>A0A0E3QM83_METBA</name>